<dbReference type="FunFam" id="3.40.120.10:FF:000002">
    <property type="entry name" value="Phosphoglucosamine mutase"/>
    <property type="match status" value="1"/>
</dbReference>
<comment type="cofactor">
    <cofactor evidence="9">
        <name>Mg(2+)</name>
        <dbReference type="ChEBI" id="CHEBI:18420"/>
    </cofactor>
    <text evidence="9">Binds 1 Mg(2+) ion per subunit.</text>
</comment>
<gene>
    <name evidence="9 16" type="primary">glmM</name>
    <name evidence="16" type="ORF">WPS_17250</name>
</gene>
<dbReference type="EC" id="5.4.2.10" evidence="7 9"/>
<dbReference type="GO" id="GO:0005829">
    <property type="term" value="C:cytosol"/>
    <property type="evidence" value="ECO:0007669"/>
    <property type="project" value="TreeGrafter"/>
</dbReference>
<keyword evidence="3 9" id="KW-0479">Metal-binding</keyword>
<evidence type="ECO:0000256" key="7">
    <source>
        <dbReference type="ARBA" id="ARBA00066330"/>
    </source>
</evidence>
<dbReference type="Gene3D" id="3.30.310.50">
    <property type="entry name" value="Alpha-D-phosphohexomutase, C-terminal domain"/>
    <property type="match status" value="1"/>
</dbReference>
<dbReference type="HAMAP" id="MF_01554_B">
    <property type="entry name" value="GlmM_B"/>
    <property type="match status" value="1"/>
</dbReference>
<comment type="function">
    <text evidence="9 11">Catalyzes the conversion of glucosamine-6-phosphate to glucosamine-1-phosphate.</text>
</comment>
<dbReference type="Pfam" id="PF00408">
    <property type="entry name" value="PGM_PMM_IV"/>
    <property type="match status" value="1"/>
</dbReference>
<dbReference type="PRINTS" id="PR00509">
    <property type="entry name" value="PGMPMM"/>
</dbReference>
<evidence type="ECO:0000256" key="2">
    <source>
        <dbReference type="ARBA" id="ARBA00022553"/>
    </source>
</evidence>
<reference evidence="16 17" key="1">
    <citation type="journal article" date="2022" name="ISME Commun">
        <title>Vulcanimicrobium alpinus gen. nov. sp. nov., the first cultivated representative of the candidate phylum 'Eremiobacterota', is a metabolically versatile aerobic anoxygenic phototroph.</title>
        <authorList>
            <person name="Yabe S."/>
            <person name="Muto K."/>
            <person name="Abe K."/>
            <person name="Yokota A."/>
            <person name="Staudigel H."/>
            <person name="Tebo B.M."/>
        </authorList>
    </citation>
    <scope>NUCLEOTIDE SEQUENCE [LARGE SCALE GENOMIC DNA]</scope>
    <source>
        <strain evidence="16 17">WC8-2</strain>
    </source>
</reference>
<feature type="binding site" evidence="9">
    <location>
        <position position="247"/>
    </location>
    <ligand>
        <name>Mg(2+)</name>
        <dbReference type="ChEBI" id="CHEBI:18420"/>
    </ligand>
</feature>
<evidence type="ECO:0000313" key="16">
    <source>
        <dbReference type="EMBL" id="BDE06449.1"/>
    </source>
</evidence>
<evidence type="ECO:0000256" key="10">
    <source>
        <dbReference type="RuleBase" id="RU004326"/>
    </source>
</evidence>
<dbReference type="InterPro" id="IPR006352">
    <property type="entry name" value="GlmM_bact"/>
</dbReference>
<dbReference type="InterPro" id="IPR005843">
    <property type="entry name" value="A-D-PHexomutase_C"/>
</dbReference>
<feature type="binding site" evidence="9">
    <location>
        <position position="243"/>
    </location>
    <ligand>
        <name>Mg(2+)</name>
        <dbReference type="ChEBI" id="CHEBI:18420"/>
    </ligand>
</feature>
<evidence type="ECO:0000259" key="15">
    <source>
        <dbReference type="Pfam" id="PF02880"/>
    </source>
</evidence>
<dbReference type="RefSeq" id="WP_317997406.1">
    <property type="nucleotide sequence ID" value="NZ_AP025523.1"/>
</dbReference>
<comment type="catalytic activity">
    <reaction evidence="6 9 11">
        <text>alpha-D-glucosamine 1-phosphate = D-glucosamine 6-phosphate</text>
        <dbReference type="Rhea" id="RHEA:23424"/>
        <dbReference type="ChEBI" id="CHEBI:58516"/>
        <dbReference type="ChEBI" id="CHEBI:58725"/>
        <dbReference type="EC" id="5.4.2.10"/>
    </reaction>
</comment>
<evidence type="ECO:0000256" key="3">
    <source>
        <dbReference type="ARBA" id="ARBA00022723"/>
    </source>
</evidence>
<evidence type="ECO:0000259" key="12">
    <source>
        <dbReference type="Pfam" id="PF00408"/>
    </source>
</evidence>
<evidence type="ECO:0000256" key="5">
    <source>
        <dbReference type="ARBA" id="ARBA00023235"/>
    </source>
</evidence>
<dbReference type="CDD" id="cd05802">
    <property type="entry name" value="GlmM"/>
    <property type="match status" value="1"/>
</dbReference>
<evidence type="ECO:0000256" key="1">
    <source>
        <dbReference type="ARBA" id="ARBA00010231"/>
    </source>
</evidence>
<dbReference type="InterPro" id="IPR050060">
    <property type="entry name" value="Phosphoglucosamine_mutase"/>
</dbReference>
<dbReference type="FunFam" id="3.30.310.50:FF:000001">
    <property type="entry name" value="Phosphoglucosamine mutase"/>
    <property type="match status" value="1"/>
</dbReference>
<dbReference type="GO" id="GO:0004615">
    <property type="term" value="F:phosphomannomutase activity"/>
    <property type="evidence" value="ECO:0007669"/>
    <property type="project" value="TreeGrafter"/>
</dbReference>
<keyword evidence="5 9" id="KW-0413">Isomerase</keyword>
<dbReference type="PANTHER" id="PTHR42946">
    <property type="entry name" value="PHOSPHOHEXOSE MUTASE"/>
    <property type="match status" value="1"/>
</dbReference>
<protein>
    <recommendedName>
        <fullName evidence="8 9">Phosphoglucosamine mutase</fullName>
        <ecNumber evidence="7 9">5.4.2.10</ecNumber>
    </recommendedName>
</protein>
<dbReference type="FunFam" id="3.40.120.10:FF:000001">
    <property type="entry name" value="Phosphoglucosamine mutase"/>
    <property type="match status" value="1"/>
</dbReference>
<dbReference type="GO" id="GO:0005975">
    <property type="term" value="P:carbohydrate metabolic process"/>
    <property type="evidence" value="ECO:0007669"/>
    <property type="project" value="InterPro"/>
</dbReference>
<proteinExistence type="inferred from homology"/>
<dbReference type="NCBIfam" id="TIGR01455">
    <property type="entry name" value="glmM"/>
    <property type="match status" value="1"/>
</dbReference>
<feature type="binding site" evidence="9">
    <location>
        <position position="245"/>
    </location>
    <ligand>
        <name>Mg(2+)</name>
        <dbReference type="ChEBI" id="CHEBI:18420"/>
    </ligand>
</feature>
<dbReference type="AlphaFoldDB" id="A0AAN2C9M3"/>
<evidence type="ECO:0000256" key="4">
    <source>
        <dbReference type="ARBA" id="ARBA00022842"/>
    </source>
</evidence>
<dbReference type="GO" id="GO:0000287">
    <property type="term" value="F:magnesium ion binding"/>
    <property type="evidence" value="ECO:0007669"/>
    <property type="project" value="UniProtKB-UniRule"/>
</dbReference>
<dbReference type="PANTHER" id="PTHR42946:SF1">
    <property type="entry name" value="PHOSPHOGLUCOMUTASE (ALPHA-D-GLUCOSE-1,6-BISPHOSPHATE-DEPENDENT)"/>
    <property type="match status" value="1"/>
</dbReference>
<dbReference type="InterPro" id="IPR005845">
    <property type="entry name" value="A-D-PHexomutase_a/b/a-II"/>
</dbReference>
<accession>A0AAN2C9M3</accession>
<evidence type="ECO:0000256" key="8">
    <source>
        <dbReference type="ARBA" id="ARBA00068193"/>
    </source>
</evidence>
<evidence type="ECO:0000256" key="6">
    <source>
        <dbReference type="ARBA" id="ARBA00050364"/>
    </source>
</evidence>
<dbReference type="Pfam" id="PF02878">
    <property type="entry name" value="PGM_PMM_I"/>
    <property type="match status" value="1"/>
</dbReference>
<keyword evidence="17" id="KW-1185">Reference proteome</keyword>
<feature type="modified residue" description="Phosphoserine" evidence="9">
    <location>
        <position position="101"/>
    </location>
</feature>
<evidence type="ECO:0000259" key="13">
    <source>
        <dbReference type="Pfam" id="PF02878"/>
    </source>
</evidence>
<evidence type="ECO:0000256" key="11">
    <source>
        <dbReference type="RuleBase" id="RU004327"/>
    </source>
</evidence>
<feature type="domain" description="Alpha-D-phosphohexomutase alpha/beta/alpha" evidence="13">
    <location>
        <begin position="3"/>
        <end position="133"/>
    </location>
</feature>
<feature type="domain" description="Alpha-D-phosphohexomutase alpha/beta/alpha" evidence="15">
    <location>
        <begin position="260"/>
        <end position="369"/>
    </location>
</feature>
<comment type="PTM">
    <text evidence="9">Activated by phosphorylation.</text>
</comment>
<evidence type="ECO:0000313" key="17">
    <source>
        <dbReference type="Proteomes" id="UP001317532"/>
    </source>
</evidence>
<sequence>MGTYFGTDGVRGVANGDLTPELAYAVGRAGAAVIAHAQPMDRPIVVGRDTRLSGPMLEGAIVAGITSTGRNVLQVGVVPTPGVAAITTRIEAAAGVMISASHNPIEDNGIKFFGADGFKLSDATESEIESLLADPSLPRPTGLDIGIASHARGLIDRYFSLLVEAGGDLSGLTIVVDAAFGAAHLVGPKIFARLGARVVAINDEDDGSRINVACGATDLRMLQGRVRDEIARTSGPVVGVAFDGDADRALFVDERGDILNGDRVMLILARDLAGRGELPANTVVGTVMSNMGFEKALEREGLRLVRAAVGDRYVLEAMRGGGYRFGGEQSGHVIDLQRGTTGDGPMTAVALFSIAARTRTPLRDLAAGMSVYPQVLVNVRVADKSVGDHPAVRDAIAAAERVLAGDGRILVRPSGTEPLVRVMVESTDEARTRDVAESVARTIRGLTPAV</sequence>
<dbReference type="KEGG" id="vab:WPS_17250"/>
<evidence type="ECO:0000256" key="9">
    <source>
        <dbReference type="HAMAP-Rule" id="MF_01554"/>
    </source>
</evidence>
<dbReference type="SUPFAM" id="SSF55957">
    <property type="entry name" value="Phosphoglucomutase, C-terminal domain"/>
    <property type="match status" value="1"/>
</dbReference>
<keyword evidence="2 9" id="KW-0597">Phosphoprotein</keyword>
<feature type="binding site" description="via phosphate group" evidence="9">
    <location>
        <position position="101"/>
    </location>
    <ligand>
        <name>Mg(2+)</name>
        <dbReference type="ChEBI" id="CHEBI:18420"/>
    </ligand>
</feature>
<dbReference type="Proteomes" id="UP001317532">
    <property type="component" value="Chromosome"/>
</dbReference>
<dbReference type="InterPro" id="IPR005846">
    <property type="entry name" value="A-D-PHexomutase_a/b/a-III"/>
</dbReference>
<dbReference type="InterPro" id="IPR036900">
    <property type="entry name" value="A-D-PHexomutase_C_sf"/>
</dbReference>
<dbReference type="Pfam" id="PF02879">
    <property type="entry name" value="PGM_PMM_II"/>
    <property type="match status" value="1"/>
</dbReference>
<feature type="domain" description="Alpha-D-phosphohexomutase C-terminal" evidence="12">
    <location>
        <begin position="376"/>
        <end position="441"/>
    </location>
</feature>
<name>A0AAN2C9M3_UNVUL</name>
<feature type="domain" description="Alpha-D-phosphohexomutase alpha/beta/alpha" evidence="14">
    <location>
        <begin position="170"/>
        <end position="256"/>
    </location>
</feature>
<comment type="similarity">
    <text evidence="1 9 10">Belongs to the phosphohexose mutase family.</text>
</comment>
<feature type="active site" description="Phosphoserine intermediate" evidence="9">
    <location>
        <position position="101"/>
    </location>
</feature>
<keyword evidence="4 9" id="KW-0460">Magnesium</keyword>
<dbReference type="Gene3D" id="3.40.120.10">
    <property type="entry name" value="Alpha-D-Glucose-1,6-Bisphosphate, subunit A, domain 3"/>
    <property type="match status" value="3"/>
</dbReference>
<dbReference type="GO" id="GO:0008966">
    <property type="term" value="F:phosphoglucosamine mutase activity"/>
    <property type="evidence" value="ECO:0007669"/>
    <property type="project" value="UniProtKB-UniRule"/>
</dbReference>
<dbReference type="EMBL" id="AP025523">
    <property type="protein sequence ID" value="BDE06449.1"/>
    <property type="molecule type" value="Genomic_DNA"/>
</dbReference>
<dbReference type="InterPro" id="IPR005844">
    <property type="entry name" value="A-D-PHexomutase_a/b/a-I"/>
</dbReference>
<dbReference type="InterPro" id="IPR005841">
    <property type="entry name" value="Alpha-D-phosphohexomutase_SF"/>
</dbReference>
<dbReference type="GO" id="GO:0009252">
    <property type="term" value="P:peptidoglycan biosynthetic process"/>
    <property type="evidence" value="ECO:0007669"/>
    <property type="project" value="TreeGrafter"/>
</dbReference>
<dbReference type="InterPro" id="IPR016066">
    <property type="entry name" value="A-D-PHexomutase_CS"/>
</dbReference>
<dbReference type="Pfam" id="PF02880">
    <property type="entry name" value="PGM_PMM_III"/>
    <property type="match status" value="1"/>
</dbReference>
<evidence type="ECO:0000259" key="14">
    <source>
        <dbReference type="Pfam" id="PF02879"/>
    </source>
</evidence>
<dbReference type="GO" id="GO:0006048">
    <property type="term" value="P:UDP-N-acetylglucosamine biosynthetic process"/>
    <property type="evidence" value="ECO:0007669"/>
    <property type="project" value="TreeGrafter"/>
</dbReference>
<dbReference type="PROSITE" id="PS00710">
    <property type="entry name" value="PGM_PMM"/>
    <property type="match status" value="1"/>
</dbReference>
<dbReference type="InterPro" id="IPR016055">
    <property type="entry name" value="A-D-PHexomutase_a/b/a-I/II/III"/>
</dbReference>
<organism evidence="16 17">
    <name type="scientific">Vulcanimicrobium alpinum</name>
    <dbReference type="NCBI Taxonomy" id="3016050"/>
    <lineage>
        <taxon>Bacteria</taxon>
        <taxon>Bacillati</taxon>
        <taxon>Vulcanimicrobiota</taxon>
        <taxon>Vulcanimicrobiia</taxon>
        <taxon>Vulcanimicrobiales</taxon>
        <taxon>Vulcanimicrobiaceae</taxon>
        <taxon>Vulcanimicrobium</taxon>
    </lineage>
</organism>
<dbReference type="SUPFAM" id="SSF53738">
    <property type="entry name" value="Phosphoglucomutase, first 3 domains"/>
    <property type="match status" value="3"/>
</dbReference>